<dbReference type="Proteomes" id="UP000009071">
    <property type="component" value="Chromosome"/>
</dbReference>
<dbReference type="KEGG" id="dma:DMR_09610"/>
<proteinExistence type="predicted"/>
<accession>C4XKR3</accession>
<evidence type="ECO:0000313" key="2">
    <source>
        <dbReference type="Proteomes" id="UP000009071"/>
    </source>
</evidence>
<reference evidence="1 2" key="1">
    <citation type="journal article" date="2009" name="Genome Res.">
        <title>Whole genome sequence of Desulfovibrio magneticus strain RS-1 revealed common gene clusters in magnetotactic bacteria.</title>
        <authorList>
            <person name="Nakazawa H."/>
            <person name="Arakaki A."/>
            <person name="Narita-Yamada S."/>
            <person name="Yashiro I."/>
            <person name="Jinno K."/>
            <person name="Aoki N."/>
            <person name="Tsuruyama A."/>
            <person name="Okamura Y."/>
            <person name="Tanikawa S."/>
            <person name="Fujita N."/>
            <person name="Takeyama H."/>
            <person name="Matsunaga T."/>
        </authorList>
    </citation>
    <scope>NUCLEOTIDE SEQUENCE [LARGE SCALE GENOMIC DNA]</scope>
    <source>
        <strain evidence="2">ATCC 700980 / DSM 13731 / RS-1</strain>
    </source>
</reference>
<sequence length="80" mass="8720">MLQDQGQASFSDVSTITGLKNRRVLRISIAFFWSEEASTAVVIDPAPTGKIYTPPLQTKNSSKLDLSKVVDVADFFVANS</sequence>
<dbReference type="EMBL" id="AP010904">
    <property type="protein sequence ID" value="BAH74452.1"/>
    <property type="molecule type" value="Genomic_DNA"/>
</dbReference>
<organism evidence="1 2">
    <name type="scientific">Solidesulfovibrio magneticus (strain ATCC 700980 / DSM 13731 / RS-1)</name>
    <name type="common">Desulfovibrio magneticus</name>
    <dbReference type="NCBI Taxonomy" id="573370"/>
    <lineage>
        <taxon>Bacteria</taxon>
        <taxon>Pseudomonadati</taxon>
        <taxon>Thermodesulfobacteriota</taxon>
        <taxon>Desulfovibrionia</taxon>
        <taxon>Desulfovibrionales</taxon>
        <taxon>Desulfovibrionaceae</taxon>
        <taxon>Solidesulfovibrio</taxon>
    </lineage>
</organism>
<evidence type="ECO:0000313" key="1">
    <source>
        <dbReference type="EMBL" id="BAH74452.1"/>
    </source>
</evidence>
<protein>
    <submittedName>
        <fullName evidence="1">Uncharacterized protein</fullName>
    </submittedName>
</protein>
<keyword evidence="2" id="KW-1185">Reference proteome</keyword>
<name>C4XKR3_SOLM1</name>
<gene>
    <name evidence="1" type="ordered locus">DMR_09610</name>
</gene>
<dbReference type="AlphaFoldDB" id="C4XKR3"/>
<dbReference type="HOGENOM" id="CLU_2584024_0_0_7"/>